<keyword evidence="2" id="KW-1185">Reference proteome</keyword>
<dbReference type="Proteomes" id="UP000054123">
    <property type="component" value="Unassembled WGS sequence"/>
</dbReference>
<reference evidence="1 2" key="1">
    <citation type="journal article" date="2014" name="Genome Announc.">
        <title>Genome Sequence of a Presumptive Mannheimia haemolytica Strain with an A1/A6-Cross-Reactive Serotype from a White-Tailed Deer (Odocoileus virginianus).</title>
        <authorList>
            <person name="Lawrence P.K."/>
            <person name="Bey R.F."/>
            <person name="Wiener B."/>
            <person name="Kittichotirat W."/>
            <person name="Bumgarner R.E."/>
        </authorList>
    </citation>
    <scope>NUCLEOTIDE SEQUENCE [LARGE SCALE GENOMIC DNA]</scope>
    <source>
        <strain evidence="1 2">PKL10</strain>
    </source>
</reference>
<comment type="caution">
    <text evidence="1">The sequence shown here is derived from an EMBL/GenBank/DDBJ whole genome shotgun (WGS) entry which is preliminary data.</text>
</comment>
<sequence length="43" mass="5103">MEDPLFLKWKFLTDFSYNSLLVNAKPKNKRYDLGKILQKGTKL</sequence>
<evidence type="ECO:0000313" key="1">
    <source>
        <dbReference type="EMBL" id="EXI61461.1"/>
    </source>
</evidence>
<accession>A0A011MG81</accession>
<organism evidence="1 2">
    <name type="scientific">Mannheimia granulomatis</name>
    <dbReference type="NCBI Taxonomy" id="85402"/>
    <lineage>
        <taxon>Bacteria</taxon>
        <taxon>Pseudomonadati</taxon>
        <taxon>Pseudomonadota</taxon>
        <taxon>Gammaproteobacteria</taxon>
        <taxon>Pasteurellales</taxon>
        <taxon>Pasteurellaceae</taxon>
        <taxon>Mannheimia</taxon>
    </lineage>
</organism>
<dbReference type="AlphaFoldDB" id="A0A011MG81"/>
<proteinExistence type="predicted"/>
<dbReference type="PATRIC" id="fig|1450449.3.peg.2110"/>
<gene>
    <name evidence="1" type="ORF">AK33_10590</name>
</gene>
<protein>
    <submittedName>
        <fullName evidence="1">Uncharacterized protein</fullName>
    </submittedName>
</protein>
<dbReference type="EMBL" id="JANJ01000008">
    <property type="protein sequence ID" value="EXI61461.1"/>
    <property type="molecule type" value="Genomic_DNA"/>
</dbReference>
<name>A0A011MG81_9PAST</name>
<evidence type="ECO:0000313" key="2">
    <source>
        <dbReference type="Proteomes" id="UP000054123"/>
    </source>
</evidence>